<accession>A0A8D3X6V2</accession>
<gene>
    <name evidence="1" type="ORF">BMWSH_5057</name>
</gene>
<evidence type="ECO:0000313" key="2">
    <source>
        <dbReference type="Proteomes" id="UP000001283"/>
    </source>
</evidence>
<dbReference type="RefSeq" id="WP_014462014.1">
    <property type="nucleotide sequence ID" value="NC_017138.1"/>
</dbReference>
<dbReference type="EMBL" id="CP003017">
    <property type="protein sequence ID" value="AEN91935.1"/>
    <property type="molecule type" value="Genomic_DNA"/>
</dbReference>
<evidence type="ECO:0000313" key="1">
    <source>
        <dbReference type="EMBL" id="AEN91935.1"/>
    </source>
</evidence>
<proteinExistence type="predicted"/>
<organism evidence="1 2">
    <name type="scientific">Priestia megaterium (strain WSH-002)</name>
    <name type="common">Bacillus megaterium</name>
    <dbReference type="NCBI Taxonomy" id="1006007"/>
    <lineage>
        <taxon>Bacteria</taxon>
        <taxon>Bacillati</taxon>
        <taxon>Bacillota</taxon>
        <taxon>Bacilli</taxon>
        <taxon>Bacillales</taxon>
        <taxon>Bacillaceae</taxon>
        <taxon>Priestia</taxon>
    </lineage>
</organism>
<sequence length="437" mass="50533">MTTNGFTIRNDLQDLISIGAFKTFAKKNGIDYHGVKVNVIRNIILAVRNEELEETALRNFLKEQLWYGKNKHVFFIEAFGETIEDFKYTESLLEYFSNRGIQPFNNLDRLLLPDGSSLARFEYDTNPLNDSLINKVYLGFVEKNYTYHFVDQSPVFDAINTYICIELDLTSNMVILKVRSQKSLKSTPDINSNNVTANFLAKKYLEKLTQEYGFEYLDGIAEEIKNTMFNIEKSLTSFIQHQFQPKVIEHSALIKGFTTEVAQLLGLPSDDEPIDLHKRIMGLLERALIVNNEDVIKEYQEGKIGYVNMFDFRDDKGGRINARSKHKTVPIQTSDIFFDTRETINEVKLLDSLWVVWFMTINGDIEDAQLELEVDSDDDDESLDSDTEEVLEQGETKIIKVKTKIAAYKGFYKVEFKRYLTKEEYDHVLSTIESFKG</sequence>
<reference evidence="1 2" key="1">
    <citation type="journal article" date="2011" name="J. Bacteriol.">
        <title>Complete genome sequence of the industrial strain Bacillus megaterium WSH-002.</title>
        <authorList>
            <person name="Liu L."/>
            <person name="Li Y."/>
            <person name="Zhang J."/>
            <person name="Zou W."/>
            <person name="Zhou Z."/>
            <person name="Liu J."/>
            <person name="Li X."/>
            <person name="Wang L."/>
            <person name="Chen J."/>
        </authorList>
    </citation>
    <scope>NUCLEOTIDE SEQUENCE [LARGE SCALE GENOMIC DNA]</scope>
    <source>
        <strain evidence="1 2">WSH-002</strain>
    </source>
</reference>
<dbReference type="AlphaFoldDB" id="A0A8D3X6V2"/>
<dbReference type="Proteomes" id="UP000001283">
    <property type="component" value="Chromosome"/>
</dbReference>
<dbReference type="KEGG" id="bmh:BMWSH_5057"/>
<name>A0A8D3X6V2_PRIMW</name>
<protein>
    <submittedName>
        <fullName evidence="1">Uncharacterized protein</fullName>
    </submittedName>
</protein>